<dbReference type="SUPFAM" id="SSF52980">
    <property type="entry name" value="Restriction endonuclease-like"/>
    <property type="match status" value="1"/>
</dbReference>
<dbReference type="EC" id="3.1.-.-" evidence="13"/>
<dbReference type="GO" id="GO:0005829">
    <property type="term" value="C:cytosol"/>
    <property type="evidence" value="ECO:0007669"/>
    <property type="project" value="TreeGrafter"/>
</dbReference>
<dbReference type="Pfam" id="PF12705">
    <property type="entry name" value="PDDEXK_1"/>
    <property type="match status" value="1"/>
</dbReference>
<keyword evidence="8 13" id="KW-0238">DNA-binding</keyword>
<dbReference type="PANTHER" id="PTHR11070">
    <property type="entry name" value="UVRD / RECB / PCRA DNA HELICASE FAMILY MEMBER"/>
    <property type="match status" value="1"/>
</dbReference>
<comment type="similarity">
    <text evidence="13">Belongs to the helicase family. AddA subfamily.</text>
</comment>
<evidence type="ECO:0000256" key="12">
    <source>
        <dbReference type="ARBA" id="ARBA00048988"/>
    </source>
</evidence>
<dbReference type="SUPFAM" id="SSF52540">
    <property type="entry name" value="P-loop containing nucleoside triphosphate hydrolases"/>
    <property type="match status" value="1"/>
</dbReference>
<keyword evidence="2 13" id="KW-0547">Nucleotide-binding</keyword>
<dbReference type="EC" id="5.6.2.4" evidence="13"/>
<evidence type="ECO:0000256" key="6">
    <source>
        <dbReference type="ARBA" id="ARBA00022839"/>
    </source>
</evidence>
<protein>
    <recommendedName>
        <fullName evidence="13">ATP-dependent helicase/nuclease subunit A</fullName>
        <ecNumber evidence="13">3.1.-.-</ecNumber>
        <ecNumber evidence="13">5.6.2.4</ecNumber>
    </recommendedName>
    <alternativeName>
        <fullName evidence="13">ATP-dependent helicase/nuclease AddA</fullName>
    </alternativeName>
    <alternativeName>
        <fullName evidence="13">DNA 3'-5' helicase AddA</fullName>
    </alternativeName>
</protein>
<evidence type="ECO:0000256" key="3">
    <source>
        <dbReference type="ARBA" id="ARBA00022763"/>
    </source>
</evidence>
<feature type="domain" description="UvrD-like helicase C-terminal" evidence="16">
    <location>
        <begin position="487"/>
        <end position="774"/>
    </location>
</feature>
<dbReference type="HAMAP" id="MF_01451">
    <property type="entry name" value="AddA"/>
    <property type="match status" value="1"/>
</dbReference>
<sequence>MSVKWTEEQEKVIQLRNRSLLVSAAAGSGKTAVLVQRIISMVTDEVHPLDIDRLLVVTFTNAAAAEMRERVGAAIEAALEKDPYNQHLQRQLTLVHNAQITTIDSFCIRILRDHFHKIDLEPGFRIADEGELKLLREDVCEAVLEEFYEKADPEFLRFADSYSQAKNDLQIKEMVLKLFDYSESYPWPAEWLESCMQQYEAADEEALEQKAWMQDFLSYMKVRVGDLIRAQEHLLDLTRDVDGPYMYEASVQDDLYQLYALQECEHFSQWQEAINGINFKNIGRAKKYEGSEQKKDAVKSGRDRIKDQIVKWKKTIFASPLETQLQRLNQTSGMVRMLVLVTQAFAKRFALEKQQKNMLDFSDVEHYALRVLVDPVTKELTETALEYQQQYQEVMIDEYQDSNYVQETLLTAVSGVKNGRENLFMVGDVKQSIYRFRLARPELFMEKYQHFSVEESSRQRIDLHRNFRSRREVVDAVNDIFYPLMGQDIGNVGYDAEAALYAGAVFPEYEKPECCKPELLLVPMDGSSAERREQEALAVAGRIRQMIDAQQIPGLELKDIVILLRSMSGWAEVYQNVFEQEGIPLIVSSKTGYFSASEVQTVLSLLRVLDNPSQDIPLAAVMKSYFGKFTSDEMAQLRAADPGLPFFQCVQQYVSDESAKAELAEKVARFYEMLQQYRRRIPYTPIHRLLQEILDESGYRNYVTALPAGEQRRANLDMLMEKAVAYEQTSYHGLFHFIRYIDRLMKYDIDYGEAEIISEQENAVRLMSIHKSKGLEFPVVFVCGMGKSFNEQDLNSSMIFHPEFGIGLKWFDCGKRTKANTLIHQIFSMEAKRENLGEELRVLYVALTRAKEKLILAGSCRLPEEGQFTGYDRTQKVPFSDRYDAGCYWDWVLPVLGLENKNYDYTIWDEEQMLAEQQRQLQDTAVQHRNILEALQHVSEAETEELTEKFSWKYAWRDMGTHKQKVSVSELKHRAMEERSEEAEQRLNTAEPLFPQEIPTPYLPRFVQEASENAGALYGTMVHRFLECLDFAALPEFVSEKQGLHYVKTQIDRLCTLGRMTEADAKRLNWKQLRDFLQTDTAKRMRSAAQAGMLEREKPFVMSIPAQLVWEESKPEEEVLVQGIIDVFWEEEDGIVLLDYKTDRVDNSEELIRRYKKQLELYADALNRFGAGKTIKEILIYSFALAEEIVIQ</sequence>
<dbReference type="STRING" id="39490.ERS852448_00262"/>
<dbReference type="Gene3D" id="3.40.50.300">
    <property type="entry name" value="P-loop containing nucleotide triphosphate hydrolases"/>
    <property type="match status" value="4"/>
</dbReference>
<keyword evidence="5 13" id="KW-0347">Helicase</keyword>
<keyword evidence="4 13" id="KW-0378">Hydrolase</keyword>
<dbReference type="Gene3D" id="3.90.320.10">
    <property type="match status" value="1"/>
</dbReference>
<dbReference type="InterPro" id="IPR027417">
    <property type="entry name" value="P-loop_NTPase"/>
</dbReference>
<keyword evidence="7 13" id="KW-0067">ATP-binding</keyword>
<evidence type="ECO:0000259" key="16">
    <source>
        <dbReference type="PROSITE" id="PS51217"/>
    </source>
</evidence>
<dbReference type="Proteomes" id="UP000095492">
    <property type="component" value="Unassembled WGS sequence"/>
</dbReference>
<dbReference type="AlphaFoldDB" id="A0A173R7J4"/>
<dbReference type="GO" id="GO:0000724">
    <property type="term" value="P:double-strand break repair via homologous recombination"/>
    <property type="evidence" value="ECO:0007669"/>
    <property type="project" value="UniProtKB-UniRule"/>
</dbReference>
<gene>
    <name evidence="13 17" type="primary">addA</name>
    <name evidence="17" type="ORF">ERS852448_00262</name>
</gene>
<dbReference type="NCBIfam" id="TIGR02785">
    <property type="entry name" value="addA_Gpos"/>
    <property type="match status" value="1"/>
</dbReference>
<dbReference type="Pfam" id="PF00580">
    <property type="entry name" value="UvrD-helicase"/>
    <property type="match status" value="1"/>
</dbReference>
<comment type="catalytic activity">
    <reaction evidence="12 13">
        <text>ATP + H2O = ADP + phosphate + H(+)</text>
        <dbReference type="Rhea" id="RHEA:13065"/>
        <dbReference type="ChEBI" id="CHEBI:15377"/>
        <dbReference type="ChEBI" id="CHEBI:15378"/>
        <dbReference type="ChEBI" id="CHEBI:30616"/>
        <dbReference type="ChEBI" id="CHEBI:43474"/>
        <dbReference type="ChEBI" id="CHEBI:456216"/>
        <dbReference type="EC" id="5.6.2.4"/>
    </reaction>
</comment>
<evidence type="ECO:0000256" key="7">
    <source>
        <dbReference type="ARBA" id="ARBA00022840"/>
    </source>
</evidence>
<evidence type="ECO:0000256" key="13">
    <source>
        <dbReference type="HAMAP-Rule" id="MF_01451"/>
    </source>
</evidence>
<proteinExistence type="inferred from homology"/>
<dbReference type="GO" id="GO:0033202">
    <property type="term" value="C:DNA helicase complex"/>
    <property type="evidence" value="ECO:0007669"/>
    <property type="project" value="TreeGrafter"/>
</dbReference>
<accession>A0A173R7J4</accession>
<evidence type="ECO:0000256" key="14">
    <source>
        <dbReference type="PROSITE-ProRule" id="PRU00560"/>
    </source>
</evidence>
<evidence type="ECO:0000256" key="10">
    <source>
        <dbReference type="ARBA" id="ARBA00023235"/>
    </source>
</evidence>
<evidence type="ECO:0000256" key="1">
    <source>
        <dbReference type="ARBA" id="ARBA00022722"/>
    </source>
</evidence>
<comment type="function">
    <text evidence="13">The heterodimer acts as both an ATP-dependent DNA helicase and an ATP-dependent, dual-direction single-stranded exonuclease. Recognizes the chi site generating a DNA molecule suitable for the initiation of homologous recombination. The AddA nuclease domain is required for chi fragment generation; this subunit has the helicase and 3' -&gt; 5' nuclease activities.</text>
</comment>
<evidence type="ECO:0000256" key="4">
    <source>
        <dbReference type="ARBA" id="ARBA00022801"/>
    </source>
</evidence>
<dbReference type="InterPro" id="IPR000212">
    <property type="entry name" value="DNA_helicase_UvrD/REP"/>
</dbReference>
<dbReference type="GO" id="GO:0043138">
    <property type="term" value="F:3'-5' DNA helicase activity"/>
    <property type="evidence" value="ECO:0007669"/>
    <property type="project" value="UniProtKB-UniRule"/>
</dbReference>
<keyword evidence="9 13" id="KW-0234">DNA repair</keyword>
<evidence type="ECO:0000313" key="17">
    <source>
        <dbReference type="EMBL" id="CUM73853.1"/>
    </source>
</evidence>
<dbReference type="FunFam" id="3.40.50.300:FF:001236">
    <property type="entry name" value="ATP-dependent helicase/nuclease subunit A"/>
    <property type="match status" value="1"/>
</dbReference>
<dbReference type="InterPro" id="IPR038726">
    <property type="entry name" value="PDDEXK_AddAB-type"/>
</dbReference>
<comment type="catalytic activity">
    <reaction evidence="11 13">
        <text>Couples ATP hydrolysis with the unwinding of duplex DNA by translocating in the 3'-5' direction.</text>
        <dbReference type="EC" id="5.6.2.4"/>
    </reaction>
</comment>
<dbReference type="InterPro" id="IPR014152">
    <property type="entry name" value="AddA"/>
</dbReference>
<keyword evidence="6 13" id="KW-0269">Exonuclease</keyword>
<evidence type="ECO:0000256" key="8">
    <source>
        <dbReference type="ARBA" id="ARBA00023125"/>
    </source>
</evidence>
<dbReference type="PANTHER" id="PTHR11070:SF48">
    <property type="entry name" value="ATP-DEPENDENT HELICASE_NUCLEASE SUBUNIT A"/>
    <property type="match status" value="1"/>
</dbReference>
<evidence type="ECO:0000259" key="15">
    <source>
        <dbReference type="PROSITE" id="PS51198"/>
    </source>
</evidence>
<dbReference type="Gene3D" id="1.10.486.10">
    <property type="entry name" value="PCRA, domain 4"/>
    <property type="match status" value="1"/>
</dbReference>
<reference evidence="17 18" key="1">
    <citation type="submission" date="2015-09" db="EMBL/GenBank/DDBJ databases">
        <authorList>
            <consortium name="Pathogen Informatics"/>
        </authorList>
    </citation>
    <scope>NUCLEOTIDE SEQUENCE [LARGE SCALE GENOMIC DNA]</scope>
    <source>
        <strain evidence="17 18">2789STDY5608891</strain>
    </source>
</reference>
<dbReference type="GO" id="GO:0008408">
    <property type="term" value="F:3'-5' exonuclease activity"/>
    <property type="evidence" value="ECO:0007669"/>
    <property type="project" value="UniProtKB-UniRule"/>
</dbReference>
<dbReference type="InterPro" id="IPR011335">
    <property type="entry name" value="Restrct_endonuc-II-like"/>
</dbReference>
<evidence type="ECO:0000256" key="5">
    <source>
        <dbReference type="ARBA" id="ARBA00022806"/>
    </source>
</evidence>
<dbReference type="InterPro" id="IPR014017">
    <property type="entry name" value="DNA_helicase_UvrD-like_C"/>
</dbReference>
<name>A0A173R7J4_EUBRA</name>
<organism evidence="17 18">
    <name type="scientific">Eubacterium ramulus</name>
    <dbReference type="NCBI Taxonomy" id="39490"/>
    <lineage>
        <taxon>Bacteria</taxon>
        <taxon>Bacillati</taxon>
        <taxon>Bacillota</taxon>
        <taxon>Clostridia</taxon>
        <taxon>Eubacteriales</taxon>
        <taxon>Eubacteriaceae</taxon>
        <taxon>Eubacterium</taxon>
    </lineage>
</organism>
<feature type="binding site" evidence="14">
    <location>
        <begin position="24"/>
        <end position="31"/>
    </location>
    <ligand>
        <name>ATP</name>
        <dbReference type="ChEBI" id="CHEBI:30616"/>
    </ligand>
</feature>
<dbReference type="Pfam" id="PF13361">
    <property type="entry name" value="UvrD_C"/>
    <property type="match status" value="1"/>
</dbReference>
<comment type="subunit">
    <text evidence="13">Heterodimer of AddA and AddB/RexB.</text>
</comment>
<dbReference type="PROSITE" id="PS51198">
    <property type="entry name" value="UVRD_HELICASE_ATP_BIND"/>
    <property type="match status" value="1"/>
</dbReference>
<dbReference type="PROSITE" id="PS51217">
    <property type="entry name" value="UVRD_HELICASE_CTER"/>
    <property type="match status" value="1"/>
</dbReference>
<keyword evidence="3 13" id="KW-0227">DNA damage</keyword>
<comment type="cofactor">
    <cofactor evidence="13">
        <name>Mg(2+)</name>
        <dbReference type="ChEBI" id="CHEBI:18420"/>
    </cofactor>
</comment>
<keyword evidence="10 13" id="KW-0413">Isomerase</keyword>
<dbReference type="EMBL" id="CYYA01000001">
    <property type="protein sequence ID" value="CUM73853.1"/>
    <property type="molecule type" value="Genomic_DNA"/>
</dbReference>
<dbReference type="Gene3D" id="1.10.274.50">
    <property type="match status" value="1"/>
</dbReference>
<evidence type="ECO:0000256" key="9">
    <source>
        <dbReference type="ARBA" id="ARBA00023204"/>
    </source>
</evidence>
<dbReference type="OrthoDB" id="9810135at2"/>
<dbReference type="InterPro" id="IPR011604">
    <property type="entry name" value="PDDEXK-like_dom_sf"/>
</dbReference>
<evidence type="ECO:0000256" key="2">
    <source>
        <dbReference type="ARBA" id="ARBA00022741"/>
    </source>
</evidence>
<evidence type="ECO:0000313" key="18">
    <source>
        <dbReference type="Proteomes" id="UP000095492"/>
    </source>
</evidence>
<dbReference type="GO" id="GO:0005524">
    <property type="term" value="F:ATP binding"/>
    <property type="evidence" value="ECO:0007669"/>
    <property type="project" value="UniProtKB-UniRule"/>
</dbReference>
<dbReference type="GO" id="GO:0003690">
    <property type="term" value="F:double-stranded DNA binding"/>
    <property type="evidence" value="ECO:0007669"/>
    <property type="project" value="UniProtKB-UniRule"/>
</dbReference>
<dbReference type="RefSeq" id="WP_055288998.1">
    <property type="nucleotide sequence ID" value="NZ_CP173382.1"/>
</dbReference>
<dbReference type="GeneID" id="97390388"/>
<dbReference type="InterPro" id="IPR014016">
    <property type="entry name" value="UvrD-like_ATP-bd"/>
</dbReference>
<feature type="domain" description="UvrD-like helicase ATP-binding" evidence="15">
    <location>
        <begin position="3"/>
        <end position="470"/>
    </location>
</feature>
<keyword evidence="1 13" id="KW-0540">Nuclease</keyword>
<dbReference type="GO" id="GO:0016887">
    <property type="term" value="F:ATP hydrolysis activity"/>
    <property type="evidence" value="ECO:0007669"/>
    <property type="project" value="RHEA"/>
</dbReference>
<evidence type="ECO:0000256" key="11">
    <source>
        <dbReference type="ARBA" id="ARBA00034617"/>
    </source>
</evidence>